<dbReference type="EMBL" id="CAJJDP010000012">
    <property type="protein sequence ID" value="CAD8141945.1"/>
    <property type="molecule type" value="Genomic_DNA"/>
</dbReference>
<name>A0A8S1SMN3_PAROT</name>
<feature type="compositionally biased region" description="Low complexity" evidence="1">
    <location>
        <begin position="161"/>
        <end position="209"/>
    </location>
</feature>
<feature type="region of interest" description="Disordered" evidence="1">
    <location>
        <begin position="161"/>
        <end position="215"/>
    </location>
</feature>
<reference evidence="2" key="1">
    <citation type="submission" date="2021-01" db="EMBL/GenBank/DDBJ databases">
        <authorList>
            <consortium name="Genoscope - CEA"/>
            <person name="William W."/>
        </authorList>
    </citation>
    <scope>NUCLEOTIDE SEQUENCE</scope>
</reference>
<feature type="compositionally biased region" description="Polar residues" evidence="1">
    <location>
        <begin position="16"/>
        <end position="28"/>
    </location>
</feature>
<keyword evidence="3" id="KW-1185">Reference proteome</keyword>
<evidence type="ECO:0000313" key="3">
    <source>
        <dbReference type="Proteomes" id="UP000683925"/>
    </source>
</evidence>
<feature type="compositionally biased region" description="Basic and acidic residues" evidence="1">
    <location>
        <begin position="1072"/>
        <end position="1100"/>
    </location>
</feature>
<feature type="compositionally biased region" description="Polar residues" evidence="1">
    <location>
        <begin position="94"/>
        <end position="141"/>
    </location>
</feature>
<sequence length="1365" mass="159208">MLKASSKSSKPESHQKISQPSNDSSNPLKLSRENSTKNVSKGSTTTLIKPLHKSTQNSRTSSSSKILNLSQRRITSSETSPSKIIEQAVKAPSKITNKISFKQKTQRQNDGKPQNPSDTKVKQSLITNQSQQPKDGSQKQISVLKKGINQLVCRSSSFNKLNKSVNSNSSSRKPSPSNKDVLITKQKLSSSQSQIEQQSQEQLQQQVKLNDQEQQDLIQQQDLQEDGHQTEENLVNDQSEGQQIDGTLKEDMSEQDQNQFDQMQQSNNQSEQHDTENDEEQQELVNQQLIQASEKLQHLSDHNQELIDNDDDNQSSGLDINQVDNQEINLLIDSDNQKAKNQSQIQSIQIDKTNYQVNLLSSAEETKEFRILKEIQTYSNQIGERLHTIQEDLQSNEAMSQIQFNEMVDGDNEIILTHKTDNPYRKSSFNFLQKQSQNTSSTKFLEIIIQDDQSQFQQIKSAKAQLNSQYFKVQNQNDREEVQVNQNGQLTQQIQNTKEKQQFFDEEVKVEKMPKYQEDGCQQELIDDQHNDQIFREQYFNNVIKNNNQNLNHNQEDSSNINQNQIKNKKEITQQKYSIEDTQQQKQDNTSDIEVEQCQLNESKNRKQEIKSNEQEQYQINKPDQEDSHCIQNEEISTDMKQKKEISSSLNKGNYYGQNAESIDNINCSNFEEVNDQIHQNQNGIRNYHNNSENNIQILEYEKSNGSHIKEDKDFQNKQEQKTLEFQRYNNQLPLQSNNIDLSEPKIQDIGSIYSVQQQNTIIQEQQCIVYEITLNNQEVKEKKLHLNLSKLKQNQEINDQKDQFQINKEDSSVNQEYMQIIQNAQNEFEDQVPNKNTNINNHKLDNNHQQQREHVNEEDQQSNGCNENHNQSCDSDKRSAQSQRSKKSRITNNQEMINNSSSFHKIDTELEFNCNDINSQRTQEFGETQREMENGIEQFSSSQKQIVIKKSEFDSEINNIRLSMALNLYNIQGYNRNNREDQLDTGRTDDSMINQFVAQDRDHNNAHLGRHNFEARPPNKAKKQHLCVDDIIQEKQESATPDNYTRSINPTPKPGGSTKHQKHFQSFGVQDELRAKQGDQIGHSEKDIEKDRKKRENSSLKKQQMQSEKQDEEEIKALQKILSSKLEIKKQKENHILEQSLKIEEFQYILNHIPDIQDLDGNVDLSLSNIITDFLDSHKRNRYKDISNMKDPHLANLMRYKFQEILSKQEQITQQDPLITRQQQIEFEAKQKQQVNFVLKLLFQEYNALRSKSHKLYLEIADSQSKIFEKMKKLSIREKLIPQLKQIDIHQHRVTNELKNCILSQKTDFNHEELIGFIQSELKVQEDINRCIQEVRNIFKDRIDQIKEGEKVMEEQLLSKSQKY</sequence>
<feature type="compositionally biased region" description="Low complexity" evidence="1">
    <location>
        <begin position="54"/>
        <end position="64"/>
    </location>
</feature>
<dbReference type="Proteomes" id="UP000683925">
    <property type="component" value="Unassembled WGS sequence"/>
</dbReference>
<feature type="region of interest" description="Disordered" evidence="1">
    <location>
        <begin position="833"/>
        <end position="900"/>
    </location>
</feature>
<comment type="caution">
    <text evidence="2">The sequence shown here is derived from an EMBL/GenBank/DDBJ whole genome shotgun (WGS) entry which is preliminary data.</text>
</comment>
<feature type="compositionally biased region" description="Polar residues" evidence="1">
    <location>
        <begin position="65"/>
        <end position="82"/>
    </location>
</feature>
<feature type="region of interest" description="Disordered" evidence="1">
    <location>
        <begin position="1038"/>
        <end position="1113"/>
    </location>
</feature>
<evidence type="ECO:0000256" key="1">
    <source>
        <dbReference type="SAM" id="MobiDB-lite"/>
    </source>
</evidence>
<organism evidence="2 3">
    <name type="scientific">Paramecium octaurelia</name>
    <dbReference type="NCBI Taxonomy" id="43137"/>
    <lineage>
        <taxon>Eukaryota</taxon>
        <taxon>Sar</taxon>
        <taxon>Alveolata</taxon>
        <taxon>Ciliophora</taxon>
        <taxon>Intramacronucleata</taxon>
        <taxon>Oligohymenophorea</taxon>
        <taxon>Peniculida</taxon>
        <taxon>Parameciidae</taxon>
        <taxon>Paramecium</taxon>
    </lineage>
</organism>
<dbReference type="OrthoDB" id="311202at2759"/>
<gene>
    <name evidence="2" type="ORF">POCTA_138.1.T0130214</name>
</gene>
<feature type="region of interest" description="Disordered" evidence="1">
    <location>
        <begin position="251"/>
        <end position="283"/>
    </location>
</feature>
<feature type="region of interest" description="Disordered" evidence="1">
    <location>
        <begin position="604"/>
        <end position="629"/>
    </location>
</feature>
<feature type="compositionally biased region" description="Basic and acidic residues" evidence="1">
    <location>
        <begin position="604"/>
        <end position="614"/>
    </location>
</feature>
<proteinExistence type="predicted"/>
<feature type="compositionally biased region" description="Basic and acidic residues" evidence="1">
    <location>
        <begin position="843"/>
        <end position="858"/>
    </location>
</feature>
<feature type="compositionally biased region" description="Polar residues" evidence="1">
    <location>
        <begin position="36"/>
        <end position="47"/>
    </location>
</feature>
<feature type="region of interest" description="Disordered" evidence="1">
    <location>
        <begin position="1"/>
        <end position="141"/>
    </location>
</feature>
<feature type="compositionally biased region" description="Polar residues" evidence="1">
    <location>
        <begin position="1039"/>
        <end position="1051"/>
    </location>
</feature>
<accession>A0A8S1SMN3</accession>
<dbReference type="OMA" id="NQEMINN"/>
<evidence type="ECO:0000313" key="2">
    <source>
        <dbReference type="EMBL" id="CAD8141945.1"/>
    </source>
</evidence>
<feature type="compositionally biased region" description="Low complexity" evidence="1">
    <location>
        <begin position="255"/>
        <end position="270"/>
    </location>
</feature>
<feature type="compositionally biased region" description="Polar residues" evidence="1">
    <location>
        <begin position="862"/>
        <end position="874"/>
    </location>
</feature>
<feature type="compositionally biased region" description="Polar residues" evidence="1">
    <location>
        <begin position="891"/>
        <end position="900"/>
    </location>
</feature>
<protein>
    <submittedName>
        <fullName evidence="2">Uncharacterized protein</fullName>
    </submittedName>
</protein>